<proteinExistence type="predicted"/>
<comment type="caution">
    <text evidence="1">The sequence shown here is derived from an EMBL/GenBank/DDBJ whole genome shotgun (WGS) entry which is preliminary data.</text>
</comment>
<protein>
    <recommendedName>
        <fullName evidence="3">Hemolysin activation protein</fullName>
    </recommendedName>
</protein>
<evidence type="ECO:0000313" key="1">
    <source>
        <dbReference type="EMBL" id="MBQ0909634.1"/>
    </source>
</evidence>
<evidence type="ECO:0000313" key="2">
    <source>
        <dbReference type="Proteomes" id="UP000679008"/>
    </source>
</evidence>
<dbReference type="Gene3D" id="3.90.550.10">
    <property type="entry name" value="Spore Coat Polysaccharide Biosynthesis Protein SpsA, Chain A"/>
    <property type="match status" value="1"/>
</dbReference>
<dbReference type="Proteomes" id="UP000679008">
    <property type="component" value="Unassembled WGS sequence"/>
</dbReference>
<reference evidence="1 2" key="1">
    <citation type="submission" date="2021-04" db="EMBL/GenBank/DDBJ databases">
        <title>Description of novel Flavobacterium sp. F-328.</title>
        <authorList>
            <person name="Saticioglu I.B."/>
        </authorList>
    </citation>
    <scope>NUCLEOTIDE SEQUENCE [LARGE SCALE GENOMIC DNA]</scope>
    <source>
        <strain evidence="1 2">F-328</strain>
    </source>
</reference>
<organism evidence="1 2">
    <name type="scientific">Flavobacterium erciyesense</name>
    <dbReference type="NCBI Taxonomy" id="2825842"/>
    <lineage>
        <taxon>Bacteria</taxon>
        <taxon>Pseudomonadati</taxon>
        <taxon>Bacteroidota</taxon>
        <taxon>Flavobacteriia</taxon>
        <taxon>Flavobacteriales</taxon>
        <taxon>Flavobacteriaceae</taxon>
        <taxon>Flavobacterium</taxon>
    </lineage>
</organism>
<dbReference type="SUPFAM" id="SSF53448">
    <property type="entry name" value="Nucleotide-diphospho-sugar transferases"/>
    <property type="match status" value="1"/>
</dbReference>
<gene>
    <name evidence="1" type="ORF">KBJ98_13040</name>
</gene>
<sequence length="332" mass="38717">MNNPETNVPIALIFFARPDLLAVTFEAIRAAKPKKMFLIQDGPRLQNTNDIQKISQCREIVDDVDWECEVFKNYSDENLGCGLRVYSGLSWAFKYVDRLAIIEDDCVPSLGFFEFTSDLLEKYKVDDRVGMVCGMNNLEFYDSTPYDYFFTTSGSIWGWATWKRVWDNMEYNLDYVQDGDAERLINNLYGQKYYKEGKDKLKSISQGVRLSSWSYQHGMNLFLNSQLNIVPKYNLITNIGMSENGANSVSSIKYMPKGLRSLYYMKTYTVTFPLKHPKYIINDIEFKKKLDRLMGNGYPLVKFYRLIESVTYRIIGGDFKSIFKGFKRRFSH</sequence>
<dbReference type="EMBL" id="JAGPXB010000014">
    <property type="protein sequence ID" value="MBQ0909634.1"/>
    <property type="molecule type" value="Genomic_DNA"/>
</dbReference>
<evidence type="ECO:0008006" key="3">
    <source>
        <dbReference type="Google" id="ProtNLM"/>
    </source>
</evidence>
<name>A0ABS5D6H6_9FLAO</name>
<dbReference type="InterPro" id="IPR029044">
    <property type="entry name" value="Nucleotide-diphossugar_trans"/>
</dbReference>
<accession>A0ABS5D6H6</accession>
<keyword evidence="2" id="KW-1185">Reference proteome</keyword>